<dbReference type="SUPFAM" id="SSF55073">
    <property type="entry name" value="Nucleotide cyclase"/>
    <property type="match status" value="1"/>
</dbReference>
<feature type="transmembrane region" description="Helical" evidence="2">
    <location>
        <begin position="91"/>
        <end position="108"/>
    </location>
</feature>
<dbReference type="Gene3D" id="3.30.70.270">
    <property type="match status" value="1"/>
</dbReference>
<dbReference type="NCBIfam" id="TIGR00254">
    <property type="entry name" value="GGDEF"/>
    <property type="match status" value="1"/>
</dbReference>
<keyword evidence="2" id="KW-1133">Transmembrane helix</keyword>
<feature type="region of interest" description="Disordered" evidence="1">
    <location>
        <begin position="1"/>
        <end position="46"/>
    </location>
</feature>
<comment type="caution">
    <text evidence="4">The sequence shown here is derived from an EMBL/GenBank/DDBJ whole genome shotgun (WGS) entry which is preliminary data.</text>
</comment>
<dbReference type="InterPro" id="IPR050469">
    <property type="entry name" value="Diguanylate_Cyclase"/>
</dbReference>
<dbReference type="FunFam" id="3.30.70.270:FF:000001">
    <property type="entry name" value="Diguanylate cyclase domain protein"/>
    <property type="match status" value="1"/>
</dbReference>
<dbReference type="GO" id="GO:1902201">
    <property type="term" value="P:negative regulation of bacterial-type flagellum-dependent cell motility"/>
    <property type="evidence" value="ECO:0007669"/>
    <property type="project" value="TreeGrafter"/>
</dbReference>
<accession>A0A3E0VRV8</accession>
<dbReference type="PANTHER" id="PTHR45138:SF9">
    <property type="entry name" value="DIGUANYLATE CYCLASE DGCM-RELATED"/>
    <property type="match status" value="1"/>
</dbReference>
<dbReference type="Proteomes" id="UP000256541">
    <property type="component" value="Unassembled WGS sequence"/>
</dbReference>
<dbReference type="GO" id="GO:0043709">
    <property type="term" value="P:cell adhesion involved in single-species biofilm formation"/>
    <property type="evidence" value="ECO:0007669"/>
    <property type="project" value="TreeGrafter"/>
</dbReference>
<feature type="transmembrane region" description="Helical" evidence="2">
    <location>
        <begin position="191"/>
        <end position="211"/>
    </location>
</feature>
<feature type="transmembrane region" description="Helical" evidence="2">
    <location>
        <begin position="120"/>
        <end position="137"/>
    </location>
</feature>
<evidence type="ECO:0000256" key="2">
    <source>
        <dbReference type="SAM" id="Phobius"/>
    </source>
</evidence>
<dbReference type="GO" id="GO:0005886">
    <property type="term" value="C:plasma membrane"/>
    <property type="evidence" value="ECO:0007669"/>
    <property type="project" value="TreeGrafter"/>
</dbReference>
<evidence type="ECO:0000259" key="3">
    <source>
        <dbReference type="PROSITE" id="PS50887"/>
    </source>
</evidence>
<feature type="transmembrane region" description="Helical" evidence="2">
    <location>
        <begin position="143"/>
        <end position="162"/>
    </location>
</feature>
<evidence type="ECO:0000256" key="1">
    <source>
        <dbReference type="SAM" id="MobiDB-lite"/>
    </source>
</evidence>
<organism evidence="4 5">
    <name type="scientific">Subtercola boreus</name>
    <dbReference type="NCBI Taxonomy" id="120213"/>
    <lineage>
        <taxon>Bacteria</taxon>
        <taxon>Bacillati</taxon>
        <taxon>Actinomycetota</taxon>
        <taxon>Actinomycetes</taxon>
        <taxon>Micrococcales</taxon>
        <taxon>Microbacteriaceae</taxon>
        <taxon>Subtercola</taxon>
    </lineage>
</organism>
<feature type="domain" description="GGDEF" evidence="3">
    <location>
        <begin position="256"/>
        <end position="388"/>
    </location>
</feature>
<feature type="transmembrane region" description="Helical" evidence="2">
    <location>
        <begin position="167"/>
        <end position="185"/>
    </location>
</feature>
<dbReference type="PANTHER" id="PTHR45138">
    <property type="entry name" value="REGULATORY COMPONENTS OF SENSORY TRANSDUCTION SYSTEM"/>
    <property type="match status" value="1"/>
</dbReference>
<gene>
    <name evidence="4" type="ORF">B7R22_15960</name>
</gene>
<reference evidence="4 5" key="1">
    <citation type="submission" date="2017-04" db="EMBL/GenBank/DDBJ databases">
        <title>Comparative genome analysis of Subtercola boreus.</title>
        <authorList>
            <person name="Cho Y.-J."/>
            <person name="Cho A."/>
            <person name="Kim O.-S."/>
            <person name="Lee J.-I."/>
        </authorList>
    </citation>
    <scope>NUCLEOTIDE SEQUENCE [LARGE SCALE GENOMIC DNA]</scope>
    <source>
        <strain evidence="4 5">P27479</strain>
    </source>
</reference>
<evidence type="ECO:0000313" key="4">
    <source>
        <dbReference type="EMBL" id="RFA12300.1"/>
    </source>
</evidence>
<dbReference type="EMBL" id="NBXB01000042">
    <property type="protein sequence ID" value="RFA12300.1"/>
    <property type="molecule type" value="Genomic_DNA"/>
</dbReference>
<dbReference type="PROSITE" id="PS50887">
    <property type="entry name" value="GGDEF"/>
    <property type="match status" value="1"/>
</dbReference>
<dbReference type="OrthoDB" id="23692at2"/>
<protein>
    <recommendedName>
        <fullName evidence="3">GGDEF domain-containing protein</fullName>
    </recommendedName>
</protein>
<dbReference type="InterPro" id="IPR000160">
    <property type="entry name" value="GGDEF_dom"/>
</dbReference>
<dbReference type="InterPro" id="IPR029787">
    <property type="entry name" value="Nucleotide_cyclase"/>
</dbReference>
<dbReference type="AlphaFoldDB" id="A0A3E0VRV8"/>
<dbReference type="InterPro" id="IPR043128">
    <property type="entry name" value="Rev_trsase/Diguanyl_cyclase"/>
</dbReference>
<evidence type="ECO:0000313" key="5">
    <source>
        <dbReference type="Proteomes" id="UP000256541"/>
    </source>
</evidence>
<sequence>MVDDRAQRHLLRDADGPRGEPSRWAGTVRVHPHARSGARHAGSPRSGGAAVRIFANRSVREVRALSLQFIFLPGALFLAVLSATADFNPGWARWVTFAGVAAGLGITVYARVTTWVTTRFTTRVVIATTLLTTVIGLSIQPSAIGVLTAFVFLGTAVAAAAFLKIRVAAGISIGCTVLGLLIILLRSSIPIVAAIIFLALMTISSLVVLVLRQSLQAARDEAIALSLTDSLTGLANRRSMEVNIPIMIALAERTGQRVGCLLIDLDHFKAVNDTLGHEAGDVVLKGVARALVDTTRESDVCVRIGGDEFCIFTVISAEEDLSFIAERVRAAVEGLPLTPKMTASVGGAATIRVGRSGEVIGRLDELMRHADRALYEAKATGRNLIRIL</sequence>
<proteinExistence type="predicted"/>
<keyword evidence="2" id="KW-0812">Transmembrane</keyword>
<dbReference type="CDD" id="cd01949">
    <property type="entry name" value="GGDEF"/>
    <property type="match status" value="1"/>
</dbReference>
<feature type="compositionally biased region" description="Basic and acidic residues" evidence="1">
    <location>
        <begin position="1"/>
        <end position="21"/>
    </location>
</feature>
<keyword evidence="2" id="KW-0472">Membrane</keyword>
<dbReference type="GO" id="GO:0052621">
    <property type="term" value="F:diguanylate cyclase activity"/>
    <property type="evidence" value="ECO:0007669"/>
    <property type="project" value="TreeGrafter"/>
</dbReference>
<dbReference type="Pfam" id="PF00990">
    <property type="entry name" value="GGDEF"/>
    <property type="match status" value="1"/>
</dbReference>
<feature type="transmembrane region" description="Helical" evidence="2">
    <location>
        <begin position="64"/>
        <end position="85"/>
    </location>
</feature>
<name>A0A3E0VRV8_9MICO</name>
<dbReference type="SMART" id="SM00267">
    <property type="entry name" value="GGDEF"/>
    <property type="match status" value="1"/>
</dbReference>